<evidence type="ECO:0000313" key="1">
    <source>
        <dbReference type="EMBL" id="RNA67015.1"/>
    </source>
</evidence>
<evidence type="ECO:0000313" key="2">
    <source>
        <dbReference type="Proteomes" id="UP000278746"/>
    </source>
</evidence>
<gene>
    <name evidence="1" type="ORF">EBO34_17650</name>
</gene>
<dbReference type="AlphaFoldDB" id="A0A3M7TNA0"/>
<reference evidence="1 2" key="1">
    <citation type="submission" date="2018-10" db="EMBL/GenBank/DDBJ databases">
        <title>Bacillus Keqinensis sp. nov., a moderately halophilic bacterium isolated from a saline-alkaline lake.</title>
        <authorList>
            <person name="Wang H."/>
        </authorList>
    </citation>
    <scope>NUCLEOTIDE SEQUENCE [LARGE SCALE GENOMIC DNA]</scope>
    <source>
        <strain evidence="1 2">KQ-3</strain>
    </source>
</reference>
<protein>
    <submittedName>
        <fullName evidence="1">Uncharacterized protein</fullName>
    </submittedName>
</protein>
<dbReference type="Proteomes" id="UP000278746">
    <property type="component" value="Unassembled WGS sequence"/>
</dbReference>
<comment type="caution">
    <text evidence="1">The sequence shown here is derived from an EMBL/GenBank/DDBJ whole genome shotgun (WGS) entry which is preliminary data.</text>
</comment>
<name>A0A3M7TNA0_9BACI</name>
<accession>A0A3M7TNA0</accession>
<dbReference type="EMBL" id="RHIB01000003">
    <property type="protein sequence ID" value="RNA67015.1"/>
    <property type="molecule type" value="Genomic_DNA"/>
</dbReference>
<organism evidence="1 2">
    <name type="scientific">Alteribacter keqinensis</name>
    <dbReference type="NCBI Taxonomy" id="2483800"/>
    <lineage>
        <taxon>Bacteria</taxon>
        <taxon>Bacillati</taxon>
        <taxon>Bacillota</taxon>
        <taxon>Bacilli</taxon>
        <taxon>Bacillales</taxon>
        <taxon>Bacillaceae</taxon>
        <taxon>Alteribacter</taxon>
    </lineage>
</organism>
<keyword evidence="2" id="KW-1185">Reference proteome</keyword>
<sequence>MMRKRFMKGGKRMSVMKARRVTRGRRGHLYPQVSGRHVISANRQVNDETCVLKKGASQQWTKETPLNEFKGVFSISTKICDEGIESAHKYYAQTIIDEKNR</sequence>
<proteinExistence type="predicted"/>